<evidence type="ECO:0000259" key="2">
    <source>
        <dbReference type="Pfam" id="PF07727"/>
    </source>
</evidence>
<keyword evidence="4" id="KW-1185">Reference proteome</keyword>
<dbReference type="OrthoDB" id="2796020at2759"/>
<gene>
    <name evidence="3" type="ORF">O181_019322</name>
</gene>
<sequence length="130" mass="15215">MRPRHPKLIKSNISTENILPFSQRAHNTTKNELNKVPRNFKNSMKGKDAEKWQAEIKKELDNINRLNIWEIVDRKPSDHPITTTWVFKVKHNYNHSITEHKARLCAQGFHQIEGLDYLKTFSPTGKISSL</sequence>
<proteinExistence type="predicted"/>
<feature type="region of interest" description="Disordered" evidence="1">
    <location>
        <begin position="24"/>
        <end position="47"/>
    </location>
</feature>
<evidence type="ECO:0000256" key="1">
    <source>
        <dbReference type="SAM" id="MobiDB-lite"/>
    </source>
</evidence>
<evidence type="ECO:0000313" key="3">
    <source>
        <dbReference type="EMBL" id="MBW0479607.1"/>
    </source>
</evidence>
<dbReference type="Pfam" id="PF07727">
    <property type="entry name" value="RVT_2"/>
    <property type="match status" value="1"/>
</dbReference>
<name>A0A9Q3GUB2_9BASI</name>
<feature type="domain" description="Reverse transcriptase Ty1/copia-type" evidence="2">
    <location>
        <begin position="67"/>
        <end position="129"/>
    </location>
</feature>
<organism evidence="3 4">
    <name type="scientific">Austropuccinia psidii MF-1</name>
    <dbReference type="NCBI Taxonomy" id="1389203"/>
    <lineage>
        <taxon>Eukaryota</taxon>
        <taxon>Fungi</taxon>
        <taxon>Dikarya</taxon>
        <taxon>Basidiomycota</taxon>
        <taxon>Pucciniomycotina</taxon>
        <taxon>Pucciniomycetes</taxon>
        <taxon>Pucciniales</taxon>
        <taxon>Sphaerophragmiaceae</taxon>
        <taxon>Austropuccinia</taxon>
    </lineage>
</organism>
<dbReference type="Proteomes" id="UP000765509">
    <property type="component" value="Unassembled WGS sequence"/>
</dbReference>
<evidence type="ECO:0000313" key="4">
    <source>
        <dbReference type="Proteomes" id="UP000765509"/>
    </source>
</evidence>
<comment type="caution">
    <text evidence="3">The sequence shown here is derived from an EMBL/GenBank/DDBJ whole genome shotgun (WGS) entry which is preliminary data.</text>
</comment>
<dbReference type="AlphaFoldDB" id="A0A9Q3GUB2"/>
<dbReference type="EMBL" id="AVOT02005653">
    <property type="protein sequence ID" value="MBW0479607.1"/>
    <property type="molecule type" value="Genomic_DNA"/>
</dbReference>
<accession>A0A9Q3GUB2</accession>
<reference evidence="3" key="1">
    <citation type="submission" date="2021-03" db="EMBL/GenBank/DDBJ databases">
        <title>Draft genome sequence of rust myrtle Austropuccinia psidii MF-1, a brazilian biotype.</title>
        <authorList>
            <person name="Quecine M.C."/>
            <person name="Pachon D.M.R."/>
            <person name="Bonatelli M.L."/>
            <person name="Correr F.H."/>
            <person name="Franceschini L.M."/>
            <person name="Leite T.F."/>
            <person name="Margarido G.R.A."/>
            <person name="Almeida C.A."/>
            <person name="Ferrarezi J.A."/>
            <person name="Labate C.A."/>
        </authorList>
    </citation>
    <scope>NUCLEOTIDE SEQUENCE</scope>
    <source>
        <strain evidence="3">MF-1</strain>
    </source>
</reference>
<protein>
    <recommendedName>
        <fullName evidence="2">Reverse transcriptase Ty1/copia-type domain-containing protein</fullName>
    </recommendedName>
</protein>
<dbReference type="InterPro" id="IPR013103">
    <property type="entry name" value="RVT_2"/>
</dbReference>